<protein>
    <submittedName>
        <fullName evidence="12">Serine protease Do</fullName>
    </submittedName>
</protein>
<keyword evidence="4" id="KW-0732">Signal</keyword>
<dbReference type="GO" id="GO:0042597">
    <property type="term" value="C:periplasmic space"/>
    <property type="evidence" value="ECO:0007669"/>
    <property type="project" value="UniProtKB-SubCell"/>
</dbReference>
<dbReference type="Proteomes" id="UP000197065">
    <property type="component" value="Unassembled WGS sequence"/>
</dbReference>
<dbReference type="AlphaFoldDB" id="A0A212QTM4"/>
<keyword evidence="7" id="KW-0378">Hydrolase</keyword>
<evidence type="ECO:0000256" key="5">
    <source>
        <dbReference type="ARBA" id="ARBA00022737"/>
    </source>
</evidence>
<dbReference type="Pfam" id="PF13365">
    <property type="entry name" value="Trypsin_2"/>
    <property type="match status" value="1"/>
</dbReference>
<dbReference type="GO" id="GO:0006508">
    <property type="term" value="P:proteolysis"/>
    <property type="evidence" value="ECO:0007669"/>
    <property type="project" value="UniProtKB-KW"/>
</dbReference>
<dbReference type="PRINTS" id="PR00834">
    <property type="entry name" value="PROTEASES2C"/>
</dbReference>
<dbReference type="InterPro" id="IPR009003">
    <property type="entry name" value="Peptidase_S1_PA"/>
</dbReference>
<dbReference type="GO" id="GO:0004252">
    <property type="term" value="F:serine-type endopeptidase activity"/>
    <property type="evidence" value="ECO:0007669"/>
    <property type="project" value="InterPro"/>
</dbReference>
<feature type="domain" description="PDZ" evidence="11">
    <location>
        <begin position="217"/>
        <end position="316"/>
    </location>
</feature>
<evidence type="ECO:0000256" key="3">
    <source>
        <dbReference type="ARBA" id="ARBA00022670"/>
    </source>
</evidence>
<evidence type="ECO:0000256" key="6">
    <source>
        <dbReference type="ARBA" id="ARBA00022764"/>
    </source>
</evidence>
<evidence type="ECO:0000256" key="2">
    <source>
        <dbReference type="ARBA" id="ARBA00010541"/>
    </source>
</evidence>
<dbReference type="SUPFAM" id="SSF50156">
    <property type="entry name" value="PDZ domain-like"/>
    <property type="match status" value="2"/>
</dbReference>
<dbReference type="Gene3D" id="2.40.10.120">
    <property type="match status" value="1"/>
</dbReference>
<gene>
    <name evidence="12" type="ORF">SAMN07250955_103229</name>
</gene>
<evidence type="ECO:0000256" key="7">
    <source>
        <dbReference type="ARBA" id="ARBA00022801"/>
    </source>
</evidence>
<evidence type="ECO:0000313" key="12">
    <source>
        <dbReference type="EMBL" id="SNB62990.1"/>
    </source>
</evidence>
<feature type="binding site" evidence="10">
    <location>
        <begin position="179"/>
        <end position="181"/>
    </location>
    <ligand>
        <name>substrate</name>
    </ligand>
</feature>
<dbReference type="InterPro" id="IPR001940">
    <property type="entry name" value="Peptidase_S1C"/>
</dbReference>
<evidence type="ECO:0000256" key="4">
    <source>
        <dbReference type="ARBA" id="ARBA00022729"/>
    </source>
</evidence>
<keyword evidence="6" id="KW-0574">Periplasm</keyword>
<accession>A0A212QTM4</accession>
<dbReference type="InterPro" id="IPR001478">
    <property type="entry name" value="PDZ"/>
</dbReference>
<dbReference type="Pfam" id="PF17820">
    <property type="entry name" value="PDZ_6"/>
    <property type="match status" value="2"/>
</dbReference>
<feature type="domain" description="PDZ" evidence="11">
    <location>
        <begin position="362"/>
        <end position="403"/>
    </location>
</feature>
<dbReference type="Gene3D" id="2.30.42.10">
    <property type="match status" value="2"/>
</dbReference>
<keyword evidence="8" id="KW-0720">Serine protease</keyword>
<evidence type="ECO:0000259" key="11">
    <source>
        <dbReference type="PROSITE" id="PS50106"/>
    </source>
</evidence>
<comment type="subcellular location">
    <subcellularLocation>
        <location evidence="1">Periplasm</location>
    </subcellularLocation>
</comment>
<comment type="similarity">
    <text evidence="2">Belongs to the peptidase S1C family.</text>
</comment>
<feature type="active site" description="Charge relay system" evidence="9">
    <location>
        <position position="75"/>
    </location>
</feature>
<proteinExistence type="inferred from homology"/>
<evidence type="ECO:0000256" key="10">
    <source>
        <dbReference type="PIRSR" id="PIRSR611782-2"/>
    </source>
</evidence>
<dbReference type="NCBIfam" id="TIGR02037">
    <property type="entry name" value="degP_htrA_DO"/>
    <property type="match status" value="1"/>
</dbReference>
<evidence type="ECO:0000313" key="13">
    <source>
        <dbReference type="Proteomes" id="UP000197065"/>
    </source>
</evidence>
<dbReference type="InterPro" id="IPR041489">
    <property type="entry name" value="PDZ_6"/>
</dbReference>
<dbReference type="InterPro" id="IPR011782">
    <property type="entry name" value="Pept_S1C_Do"/>
</dbReference>
<evidence type="ECO:0000256" key="1">
    <source>
        <dbReference type="ARBA" id="ARBA00004418"/>
    </source>
</evidence>
<reference evidence="12 13" key="1">
    <citation type="submission" date="2017-06" db="EMBL/GenBank/DDBJ databases">
        <authorList>
            <person name="Kim H.J."/>
            <person name="Triplett B.A."/>
        </authorList>
    </citation>
    <scope>NUCLEOTIDE SEQUENCE [LARGE SCALE GENOMIC DNA]</scope>
    <source>
        <strain evidence="12 13">B29T1</strain>
    </source>
</reference>
<sequence>MLSFAPIVRKVAPAVVSVTTRRTALESGPLSNDPLFQYFFKQFGVAPSRPQPRTETSLGSGVIVRSDGVIVTNHHVIDGADDIQVVLADRRVFPARVLTSDQGSDLAFLKIDAGAESLPVIELGDSDQLEVGDLVLAIGNPFGIGQTVTSGIVSAIGRSAPTLDRNSSFIQTDAAINPGNSGGALVTMDGRLIGINTAIFTRGGGSIGIGFAIPSNLVRIREQTLTSGLAVSRPWLGADMQDIDPDKYRSYGLDRPEGVLLARIYPGSPADKAGLKPDDVVTAIDGVEVDDPLGLDFRLALKAAGSAARLTVIRGGAQSGATVAILPASAEPPADLAKLADDTPLGGMQVANMSPAFNEEQGFDMFGRGVVVLGIAPRSPATQLELRRGDVIETINGQDVRSVEDLQRITRTPVKDWVIDIRRDGERGTIAVQAVEENRA</sequence>
<feature type="binding site" evidence="10">
    <location>
        <position position="105"/>
    </location>
    <ligand>
        <name>substrate</name>
    </ligand>
</feature>
<dbReference type="InterPro" id="IPR036034">
    <property type="entry name" value="PDZ_sf"/>
</dbReference>
<dbReference type="EMBL" id="FYEH01000003">
    <property type="protein sequence ID" value="SNB62990.1"/>
    <property type="molecule type" value="Genomic_DNA"/>
</dbReference>
<dbReference type="SMART" id="SM00228">
    <property type="entry name" value="PDZ"/>
    <property type="match status" value="2"/>
</dbReference>
<evidence type="ECO:0000256" key="9">
    <source>
        <dbReference type="PIRSR" id="PIRSR611782-1"/>
    </source>
</evidence>
<feature type="binding site" evidence="10">
    <location>
        <position position="75"/>
    </location>
    <ligand>
        <name>substrate</name>
    </ligand>
</feature>
<evidence type="ECO:0000256" key="8">
    <source>
        <dbReference type="ARBA" id="ARBA00022825"/>
    </source>
</evidence>
<dbReference type="PROSITE" id="PS50106">
    <property type="entry name" value="PDZ"/>
    <property type="match status" value="2"/>
</dbReference>
<feature type="active site" description="Charge relay system" evidence="9">
    <location>
        <position position="105"/>
    </location>
</feature>
<keyword evidence="3 12" id="KW-0645">Protease</keyword>
<dbReference type="PANTHER" id="PTHR22939">
    <property type="entry name" value="SERINE PROTEASE FAMILY S1C HTRA-RELATED"/>
    <property type="match status" value="1"/>
</dbReference>
<dbReference type="SUPFAM" id="SSF50494">
    <property type="entry name" value="Trypsin-like serine proteases"/>
    <property type="match status" value="1"/>
</dbReference>
<organism evidence="12 13">
    <name type="scientific">Arboricoccus pini</name>
    <dbReference type="NCBI Taxonomy" id="1963835"/>
    <lineage>
        <taxon>Bacteria</taxon>
        <taxon>Pseudomonadati</taxon>
        <taxon>Pseudomonadota</taxon>
        <taxon>Alphaproteobacteria</taxon>
        <taxon>Geminicoccales</taxon>
        <taxon>Geminicoccaceae</taxon>
        <taxon>Arboricoccus</taxon>
    </lineage>
</organism>
<keyword evidence="5" id="KW-0677">Repeat</keyword>
<feature type="active site" description="Charge relay system" evidence="9">
    <location>
        <position position="181"/>
    </location>
</feature>
<dbReference type="PANTHER" id="PTHR22939:SF129">
    <property type="entry name" value="SERINE PROTEASE HTRA2, MITOCHONDRIAL"/>
    <property type="match status" value="1"/>
</dbReference>
<keyword evidence="13" id="KW-1185">Reference proteome</keyword>
<name>A0A212QTM4_9PROT</name>